<evidence type="ECO:0000256" key="1">
    <source>
        <dbReference type="SAM" id="SignalP"/>
    </source>
</evidence>
<evidence type="ECO:0008006" key="4">
    <source>
        <dbReference type="Google" id="ProtNLM"/>
    </source>
</evidence>
<protein>
    <recommendedName>
        <fullName evidence="4">Lipoprotein</fullName>
    </recommendedName>
</protein>
<accession>A0A017TC94</accession>
<organism evidence="2 3">
    <name type="scientific">Chondromyces apiculatus DSM 436</name>
    <dbReference type="NCBI Taxonomy" id="1192034"/>
    <lineage>
        <taxon>Bacteria</taxon>
        <taxon>Pseudomonadati</taxon>
        <taxon>Myxococcota</taxon>
        <taxon>Polyangia</taxon>
        <taxon>Polyangiales</taxon>
        <taxon>Polyangiaceae</taxon>
        <taxon>Chondromyces</taxon>
    </lineage>
</organism>
<reference evidence="2 3" key="1">
    <citation type="submission" date="2013-05" db="EMBL/GenBank/DDBJ databases">
        <title>Genome assembly of Chondromyces apiculatus DSM 436.</title>
        <authorList>
            <person name="Sharma G."/>
            <person name="Khatri I."/>
            <person name="Kaur C."/>
            <person name="Mayilraj S."/>
            <person name="Subramanian S."/>
        </authorList>
    </citation>
    <scope>NUCLEOTIDE SEQUENCE [LARGE SCALE GENOMIC DNA]</scope>
    <source>
        <strain evidence="2 3">DSM 436</strain>
    </source>
</reference>
<gene>
    <name evidence="2" type="ORF">CAP_2114</name>
</gene>
<comment type="caution">
    <text evidence="2">The sequence shown here is derived from an EMBL/GenBank/DDBJ whole genome shotgun (WGS) entry which is preliminary data.</text>
</comment>
<sequence>MKADRRCSWVLAALWMVCVAGCGSGGGEDRDDDDDGDEAESSNVTNTLYRVPVPEELESWASYPVEVAEFSREEGDTVKIEYLFPTWLVGLGQEVELVGQFPAGATSFPVSAGVHGDGTCTVEGTRMVCTENLPGLVVDRARAEALMQAQGLAAEDITQRLRVTDVFSVDPIGIFEFDLP</sequence>
<dbReference type="AlphaFoldDB" id="A0A017TC94"/>
<proteinExistence type="predicted"/>
<feature type="chain" id="PRO_5001497110" description="Lipoprotein" evidence="1">
    <location>
        <begin position="23"/>
        <end position="180"/>
    </location>
</feature>
<dbReference type="RefSeq" id="WP_156040740.1">
    <property type="nucleotide sequence ID" value="NZ_ASRX01000017.1"/>
</dbReference>
<evidence type="ECO:0000313" key="3">
    <source>
        <dbReference type="Proteomes" id="UP000019678"/>
    </source>
</evidence>
<name>A0A017TC94_9BACT</name>
<dbReference type="Proteomes" id="UP000019678">
    <property type="component" value="Unassembled WGS sequence"/>
</dbReference>
<dbReference type="OrthoDB" id="5516545at2"/>
<feature type="signal peptide" evidence="1">
    <location>
        <begin position="1"/>
        <end position="22"/>
    </location>
</feature>
<dbReference type="EMBL" id="ASRX01000017">
    <property type="protein sequence ID" value="EYF06236.1"/>
    <property type="molecule type" value="Genomic_DNA"/>
</dbReference>
<evidence type="ECO:0000313" key="2">
    <source>
        <dbReference type="EMBL" id="EYF06236.1"/>
    </source>
</evidence>
<keyword evidence="1" id="KW-0732">Signal</keyword>
<dbReference type="STRING" id="1192034.CAP_2114"/>
<keyword evidence="3" id="KW-1185">Reference proteome</keyword>